<reference evidence="3" key="1">
    <citation type="journal article" date="2019" name="Int. J. Syst. Evol. Microbiol.">
        <title>The Global Catalogue of Microorganisms (GCM) 10K type strain sequencing project: providing services to taxonomists for standard genome sequencing and annotation.</title>
        <authorList>
            <consortium name="The Broad Institute Genomics Platform"/>
            <consortium name="The Broad Institute Genome Sequencing Center for Infectious Disease"/>
            <person name="Wu L."/>
            <person name="Ma J."/>
        </authorList>
    </citation>
    <scope>NUCLEOTIDE SEQUENCE [LARGE SCALE GENOMIC DNA]</scope>
    <source>
        <strain evidence="3">KCTC 23314</strain>
    </source>
</reference>
<dbReference type="RefSeq" id="WP_189690974.1">
    <property type="nucleotide sequence ID" value="NZ_BMYK01000048.1"/>
</dbReference>
<dbReference type="InterPro" id="IPR016181">
    <property type="entry name" value="Acyl_CoA_acyltransferase"/>
</dbReference>
<dbReference type="PROSITE" id="PS51186">
    <property type="entry name" value="GNAT"/>
    <property type="match status" value="1"/>
</dbReference>
<gene>
    <name evidence="2" type="ORF">GCM10007320_64650</name>
</gene>
<organism evidence="2 3">
    <name type="scientific">Pseudorhodoferax aquiterrae</name>
    <dbReference type="NCBI Taxonomy" id="747304"/>
    <lineage>
        <taxon>Bacteria</taxon>
        <taxon>Pseudomonadati</taxon>
        <taxon>Pseudomonadota</taxon>
        <taxon>Betaproteobacteria</taxon>
        <taxon>Burkholderiales</taxon>
        <taxon>Comamonadaceae</taxon>
    </lineage>
</organism>
<proteinExistence type="predicted"/>
<protein>
    <submittedName>
        <fullName evidence="2">Acyl-CoA synthetase</fullName>
    </submittedName>
</protein>
<dbReference type="SUPFAM" id="SSF55729">
    <property type="entry name" value="Acyl-CoA N-acyltransferases (Nat)"/>
    <property type="match status" value="1"/>
</dbReference>
<sequence>MDTALACPQRNASARWDFADGRAVTVRAVQPDDLQLASEFVARGLTQQSRYQRFQTGLSALPPGMAAYLTNIDLRQHVALLAVADHGGGAQQVGEARYVCDGDLPDQAEFALAVADDWQGLGLGGRLLRQLVRVARRHGVRRLYGDVLRTNQPMLALARAHGFRPERQGDARLARVALALDEPLPQPIHRPVRDRLRA</sequence>
<dbReference type="Proteomes" id="UP000626210">
    <property type="component" value="Unassembled WGS sequence"/>
</dbReference>
<evidence type="ECO:0000259" key="1">
    <source>
        <dbReference type="PROSITE" id="PS51186"/>
    </source>
</evidence>
<name>A0ABQ3GGX1_9BURK</name>
<feature type="domain" description="N-acetyltransferase" evidence="1">
    <location>
        <begin position="24"/>
        <end position="185"/>
    </location>
</feature>
<accession>A0ABQ3GGX1</accession>
<dbReference type="Gene3D" id="3.40.630.30">
    <property type="match status" value="1"/>
</dbReference>
<dbReference type="InterPro" id="IPR000182">
    <property type="entry name" value="GNAT_dom"/>
</dbReference>
<dbReference type="Pfam" id="PF00583">
    <property type="entry name" value="Acetyltransf_1"/>
    <property type="match status" value="1"/>
</dbReference>
<evidence type="ECO:0000313" key="2">
    <source>
        <dbReference type="EMBL" id="GHD04062.1"/>
    </source>
</evidence>
<evidence type="ECO:0000313" key="3">
    <source>
        <dbReference type="Proteomes" id="UP000626210"/>
    </source>
</evidence>
<dbReference type="EMBL" id="BMYK01000048">
    <property type="protein sequence ID" value="GHD04062.1"/>
    <property type="molecule type" value="Genomic_DNA"/>
</dbReference>
<comment type="caution">
    <text evidence="2">The sequence shown here is derived from an EMBL/GenBank/DDBJ whole genome shotgun (WGS) entry which is preliminary data.</text>
</comment>
<keyword evidence="3" id="KW-1185">Reference proteome</keyword>